<organism evidence="16">
    <name type="scientific">freshwater metagenome</name>
    <dbReference type="NCBI Taxonomy" id="449393"/>
    <lineage>
        <taxon>unclassified sequences</taxon>
        <taxon>metagenomes</taxon>
        <taxon>ecological metagenomes</taxon>
    </lineage>
</organism>
<dbReference type="Pfam" id="PF01794">
    <property type="entry name" value="Ferric_reduct"/>
    <property type="match status" value="1"/>
</dbReference>
<accession>A0A6J7L7B5</accession>
<keyword evidence="11" id="KW-0411">Iron-sulfur</keyword>
<dbReference type="InterPro" id="IPR017927">
    <property type="entry name" value="FAD-bd_FR_type"/>
</dbReference>
<feature type="transmembrane region" description="Helical" evidence="14">
    <location>
        <begin position="99"/>
        <end position="119"/>
    </location>
</feature>
<dbReference type="GO" id="GO:0046872">
    <property type="term" value="F:metal ion binding"/>
    <property type="evidence" value="ECO:0007669"/>
    <property type="project" value="UniProtKB-KW"/>
</dbReference>
<feature type="transmembrane region" description="Helical" evidence="14">
    <location>
        <begin position="244"/>
        <end position="262"/>
    </location>
</feature>
<dbReference type="PANTHER" id="PTHR47354:SF8">
    <property type="entry name" value="1,2-PHENYLACETYL-COA EPOXIDASE, SUBUNIT E"/>
    <property type="match status" value="1"/>
</dbReference>
<proteinExistence type="predicted"/>
<evidence type="ECO:0000256" key="8">
    <source>
        <dbReference type="ARBA" id="ARBA00022989"/>
    </source>
</evidence>
<dbReference type="InterPro" id="IPR050415">
    <property type="entry name" value="MRET"/>
</dbReference>
<dbReference type="InterPro" id="IPR013112">
    <property type="entry name" value="FAD-bd_8"/>
</dbReference>
<feature type="region of interest" description="Disordered" evidence="13">
    <location>
        <begin position="1"/>
        <end position="20"/>
    </location>
</feature>
<dbReference type="GO" id="GO:0016020">
    <property type="term" value="C:membrane"/>
    <property type="evidence" value="ECO:0007669"/>
    <property type="project" value="UniProtKB-SubCell"/>
</dbReference>
<dbReference type="GO" id="GO:0050660">
    <property type="term" value="F:flavin adenine dinucleotide binding"/>
    <property type="evidence" value="ECO:0007669"/>
    <property type="project" value="TreeGrafter"/>
</dbReference>
<evidence type="ECO:0000256" key="12">
    <source>
        <dbReference type="ARBA" id="ARBA00023136"/>
    </source>
</evidence>
<dbReference type="SUPFAM" id="SSF63380">
    <property type="entry name" value="Riboflavin synthase domain-like"/>
    <property type="match status" value="1"/>
</dbReference>
<dbReference type="SUPFAM" id="SSF52343">
    <property type="entry name" value="Ferredoxin reductase-like, C-terminal NADP-linked domain"/>
    <property type="match status" value="1"/>
</dbReference>
<keyword evidence="9" id="KW-0560">Oxidoreductase</keyword>
<keyword evidence="10" id="KW-0408">Iron</keyword>
<feature type="transmembrane region" description="Helical" evidence="14">
    <location>
        <begin position="180"/>
        <end position="199"/>
    </location>
</feature>
<feature type="transmembrane region" description="Helical" evidence="14">
    <location>
        <begin position="211"/>
        <end position="232"/>
    </location>
</feature>
<dbReference type="EMBL" id="CAFBNE010000091">
    <property type="protein sequence ID" value="CAB4963745.1"/>
    <property type="molecule type" value="Genomic_DNA"/>
</dbReference>
<evidence type="ECO:0000256" key="11">
    <source>
        <dbReference type="ARBA" id="ARBA00023014"/>
    </source>
</evidence>
<protein>
    <submittedName>
        <fullName evidence="16">Unannotated protein</fullName>
    </submittedName>
</protein>
<dbReference type="InterPro" id="IPR013130">
    <property type="entry name" value="Fe3_Rdtase_TM_dom"/>
</dbReference>
<evidence type="ECO:0000256" key="3">
    <source>
        <dbReference type="ARBA" id="ARBA00022630"/>
    </source>
</evidence>
<dbReference type="PANTHER" id="PTHR47354">
    <property type="entry name" value="NADH OXIDOREDUCTASE HCR"/>
    <property type="match status" value="1"/>
</dbReference>
<evidence type="ECO:0000256" key="9">
    <source>
        <dbReference type="ARBA" id="ARBA00023002"/>
    </source>
</evidence>
<dbReference type="Pfam" id="PF08022">
    <property type="entry name" value="FAD_binding_8"/>
    <property type="match status" value="1"/>
</dbReference>
<dbReference type="GO" id="GO:0016491">
    <property type="term" value="F:oxidoreductase activity"/>
    <property type="evidence" value="ECO:0007669"/>
    <property type="project" value="UniProtKB-KW"/>
</dbReference>
<evidence type="ECO:0000256" key="4">
    <source>
        <dbReference type="ARBA" id="ARBA00022692"/>
    </source>
</evidence>
<evidence type="ECO:0000256" key="14">
    <source>
        <dbReference type="SAM" id="Phobius"/>
    </source>
</evidence>
<dbReference type="Gene3D" id="2.40.30.10">
    <property type="entry name" value="Translation factors"/>
    <property type="match status" value="1"/>
</dbReference>
<evidence type="ECO:0000313" key="16">
    <source>
        <dbReference type="EMBL" id="CAB4963745.1"/>
    </source>
</evidence>
<keyword evidence="4 14" id="KW-0812">Transmembrane</keyword>
<gene>
    <name evidence="16" type="ORF">UFOPK3772_02416</name>
</gene>
<feature type="domain" description="FAD-binding FR-type" evidence="15">
    <location>
        <begin position="268"/>
        <end position="368"/>
    </location>
</feature>
<evidence type="ECO:0000256" key="1">
    <source>
        <dbReference type="ARBA" id="ARBA00001974"/>
    </source>
</evidence>
<name>A0A6J7L7B5_9ZZZZ</name>
<evidence type="ECO:0000259" key="15">
    <source>
        <dbReference type="PROSITE" id="PS51384"/>
    </source>
</evidence>
<feature type="region of interest" description="Disordered" evidence="13">
    <location>
        <begin position="37"/>
        <end position="57"/>
    </location>
</feature>
<evidence type="ECO:0000256" key="10">
    <source>
        <dbReference type="ARBA" id="ARBA00023004"/>
    </source>
</evidence>
<keyword evidence="5" id="KW-0001">2Fe-2S</keyword>
<keyword evidence="12 14" id="KW-0472">Membrane</keyword>
<feature type="transmembrane region" description="Helical" evidence="14">
    <location>
        <begin position="139"/>
        <end position="160"/>
    </location>
</feature>
<evidence type="ECO:0000256" key="2">
    <source>
        <dbReference type="ARBA" id="ARBA00004141"/>
    </source>
</evidence>
<sequence>MTMIEVRETGRHELADSRRERTDSLVAPARVNAAAVSSSPMAATPHRASRLRRPKRSRLRGSDVTAVCGFVVAVTLGLWWQHGGIGALLEGGPGRLQAIGQLTGLLAALASLGAIILTARPAFLERRYGLDQLLVAHRWFGISTVVLVVAHSVAGTLAWAALSGTSVTGGLVDLLANESWMVAALVSTTLFVIIGLSSSRRIKNALAYETWYFLHLTGYLAVLLGFGHQLTLGSDFLVDRIARWWWIGLALATVAIIMWSRIGGLVTSLRRRLYVTAVSREGDGIGSLHVNGPSLRRMRIAGGQFFIVRPLSRGLWWQAHPFSVSAAPTTAGIRFTIKEQGDDTPNLLRVKPGTRVLLEGPYGVFTAEKATGSRLVLIAAGVGIAPIRAILEDCHPQQQPILIVRVRHEGEFAHRAEIQDLIRARGGQLHMIVGPREWFAARDPLAVRSLEAMIPGIADRHAFICGPASLESAVIKGLRKSGMPSSNIHLERFGV</sequence>
<dbReference type="PROSITE" id="PS51384">
    <property type="entry name" value="FAD_FR"/>
    <property type="match status" value="1"/>
</dbReference>
<dbReference type="AlphaFoldDB" id="A0A6J7L7B5"/>
<dbReference type="PRINTS" id="PR00410">
    <property type="entry name" value="PHEHYDRXLASE"/>
</dbReference>
<dbReference type="InterPro" id="IPR001433">
    <property type="entry name" value="OxRdtase_FAD/NAD-bd"/>
</dbReference>
<comment type="cofactor">
    <cofactor evidence="1">
        <name>FAD</name>
        <dbReference type="ChEBI" id="CHEBI:57692"/>
    </cofactor>
</comment>
<keyword evidence="8 14" id="KW-1133">Transmembrane helix</keyword>
<dbReference type="Gene3D" id="3.40.50.80">
    <property type="entry name" value="Nucleotide-binding domain of ferredoxin-NADP reductase (FNR) module"/>
    <property type="match status" value="1"/>
</dbReference>
<keyword evidence="6" id="KW-0479">Metal-binding</keyword>
<dbReference type="Pfam" id="PF00175">
    <property type="entry name" value="NAD_binding_1"/>
    <property type="match status" value="1"/>
</dbReference>
<evidence type="ECO:0000256" key="7">
    <source>
        <dbReference type="ARBA" id="ARBA00022827"/>
    </source>
</evidence>
<evidence type="ECO:0000256" key="13">
    <source>
        <dbReference type="SAM" id="MobiDB-lite"/>
    </source>
</evidence>
<evidence type="ECO:0000256" key="5">
    <source>
        <dbReference type="ARBA" id="ARBA00022714"/>
    </source>
</evidence>
<keyword evidence="3" id="KW-0285">Flavoprotein</keyword>
<feature type="transmembrane region" description="Helical" evidence="14">
    <location>
        <begin position="59"/>
        <end position="79"/>
    </location>
</feature>
<reference evidence="16" key="1">
    <citation type="submission" date="2020-05" db="EMBL/GenBank/DDBJ databases">
        <authorList>
            <person name="Chiriac C."/>
            <person name="Salcher M."/>
            <person name="Ghai R."/>
            <person name="Kavagutti S V."/>
        </authorList>
    </citation>
    <scope>NUCLEOTIDE SEQUENCE</scope>
</reference>
<dbReference type="GO" id="GO:0051537">
    <property type="term" value="F:2 iron, 2 sulfur cluster binding"/>
    <property type="evidence" value="ECO:0007669"/>
    <property type="project" value="UniProtKB-KW"/>
</dbReference>
<dbReference type="InterPro" id="IPR017938">
    <property type="entry name" value="Riboflavin_synthase-like_b-brl"/>
</dbReference>
<keyword evidence="7" id="KW-0274">FAD</keyword>
<comment type="subcellular location">
    <subcellularLocation>
        <location evidence="2">Membrane</location>
        <topology evidence="2">Multi-pass membrane protein</topology>
    </subcellularLocation>
</comment>
<dbReference type="InterPro" id="IPR039261">
    <property type="entry name" value="FNR_nucleotide-bd"/>
</dbReference>
<evidence type="ECO:0000256" key="6">
    <source>
        <dbReference type="ARBA" id="ARBA00022723"/>
    </source>
</evidence>
<feature type="compositionally biased region" description="Basic residues" evidence="13">
    <location>
        <begin position="47"/>
        <end position="57"/>
    </location>
</feature>